<organism evidence="3 4">
    <name type="scientific">Ancylobacter vacuolatus</name>
    <dbReference type="NCBI Taxonomy" id="223389"/>
    <lineage>
        <taxon>Bacteria</taxon>
        <taxon>Pseudomonadati</taxon>
        <taxon>Pseudomonadota</taxon>
        <taxon>Alphaproteobacteria</taxon>
        <taxon>Hyphomicrobiales</taxon>
        <taxon>Xanthobacteraceae</taxon>
        <taxon>Ancylobacter</taxon>
    </lineage>
</organism>
<dbReference type="Proteomes" id="UP001238467">
    <property type="component" value="Unassembled WGS sequence"/>
</dbReference>
<protein>
    <recommendedName>
        <fullName evidence="2">J domain-containing protein</fullName>
    </recommendedName>
</protein>
<evidence type="ECO:0000313" key="4">
    <source>
        <dbReference type="Proteomes" id="UP001238467"/>
    </source>
</evidence>
<gene>
    <name evidence="3" type="ORF">J2S76_003424</name>
</gene>
<proteinExistence type="predicted"/>
<dbReference type="InterPro" id="IPR001623">
    <property type="entry name" value="DnaJ_domain"/>
</dbReference>
<dbReference type="SUPFAM" id="SSF46565">
    <property type="entry name" value="Chaperone J-domain"/>
    <property type="match status" value="1"/>
</dbReference>
<dbReference type="Gene3D" id="1.10.287.110">
    <property type="entry name" value="DnaJ domain"/>
    <property type="match status" value="1"/>
</dbReference>
<sequence length="275" mass="28872">MPEPDALDAALALFKDPASARGIPGRPLPPDVACLLAIAVGDEATLAAASRRSGFARQPLQEAAGFFIEQALLCRDADSYRVLGGGPHSTHEELRHNMALLMRWLHPDLQSLRSGPLDREVFAARVSRAWEDLKTQERRDAYDLRRPPAPTTARSESSRPSGSTGPRPNGGAPGAGKVGSGRTGASRAGGGKATLGKAGSAKATQAKAGQAKTPLVRAPQVKASGRPINGTGAASGPRAAVSGSALARRPLPLSVHKVEEPSVWIRLWGFLWGRR</sequence>
<evidence type="ECO:0000313" key="3">
    <source>
        <dbReference type="EMBL" id="MDQ0348990.1"/>
    </source>
</evidence>
<evidence type="ECO:0000256" key="1">
    <source>
        <dbReference type="SAM" id="MobiDB-lite"/>
    </source>
</evidence>
<dbReference type="EMBL" id="JAUSUH010000008">
    <property type="protein sequence ID" value="MDQ0348990.1"/>
    <property type="molecule type" value="Genomic_DNA"/>
</dbReference>
<reference evidence="3 4" key="1">
    <citation type="submission" date="2023-07" db="EMBL/GenBank/DDBJ databases">
        <title>Genomic Encyclopedia of Type Strains, Phase IV (KMG-IV): sequencing the most valuable type-strain genomes for metagenomic binning, comparative biology and taxonomic classification.</title>
        <authorList>
            <person name="Goeker M."/>
        </authorList>
    </citation>
    <scope>NUCLEOTIDE SEQUENCE [LARGE SCALE GENOMIC DNA]</scope>
    <source>
        <strain evidence="3 4">DSM 1277</strain>
    </source>
</reference>
<dbReference type="RefSeq" id="WP_307062278.1">
    <property type="nucleotide sequence ID" value="NZ_JAUSUH010000008.1"/>
</dbReference>
<evidence type="ECO:0000259" key="2">
    <source>
        <dbReference type="PROSITE" id="PS50076"/>
    </source>
</evidence>
<keyword evidence="4" id="KW-1185">Reference proteome</keyword>
<feature type="domain" description="J" evidence="2">
    <location>
        <begin position="78"/>
        <end position="146"/>
    </location>
</feature>
<feature type="compositionally biased region" description="Low complexity" evidence="1">
    <location>
        <begin position="194"/>
        <end position="213"/>
    </location>
</feature>
<feature type="compositionally biased region" description="Gly residues" evidence="1">
    <location>
        <begin position="171"/>
        <end position="193"/>
    </location>
</feature>
<name>A0ABU0DKN9_9HYPH</name>
<dbReference type="PROSITE" id="PS50076">
    <property type="entry name" value="DNAJ_2"/>
    <property type="match status" value="1"/>
</dbReference>
<feature type="compositionally biased region" description="Low complexity" evidence="1">
    <location>
        <begin position="154"/>
        <end position="170"/>
    </location>
</feature>
<dbReference type="InterPro" id="IPR036869">
    <property type="entry name" value="J_dom_sf"/>
</dbReference>
<comment type="caution">
    <text evidence="3">The sequence shown here is derived from an EMBL/GenBank/DDBJ whole genome shotgun (WGS) entry which is preliminary data.</text>
</comment>
<accession>A0ABU0DKN9</accession>
<feature type="region of interest" description="Disordered" evidence="1">
    <location>
        <begin position="139"/>
        <end position="238"/>
    </location>
</feature>